<proteinExistence type="predicted"/>
<comment type="caution">
    <text evidence="2">The sequence shown here is derived from an EMBL/GenBank/DDBJ whole genome shotgun (WGS) entry which is preliminary data.</text>
</comment>
<feature type="compositionally biased region" description="Low complexity" evidence="1">
    <location>
        <begin position="121"/>
        <end position="148"/>
    </location>
</feature>
<evidence type="ECO:0000313" key="3">
    <source>
        <dbReference type="Proteomes" id="UP000789396"/>
    </source>
</evidence>
<protein>
    <submittedName>
        <fullName evidence="2">14423_t:CDS:1</fullName>
    </submittedName>
</protein>
<accession>A0A9N9B7X0</accession>
<gene>
    <name evidence="2" type="ORF">RFULGI_LOCUS4766</name>
</gene>
<feature type="non-terminal residue" evidence="2">
    <location>
        <position position="1"/>
    </location>
</feature>
<feature type="region of interest" description="Disordered" evidence="1">
    <location>
        <begin position="113"/>
        <end position="148"/>
    </location>
</feature>
<evidence type="ECO:0000256" key="1">
    <source>
        <dbReference type="SAM" id="MobiDB-lite"/>
    </source>
</evidence>
<feature type="compositionally biased region" description="Basic and acidic residues" evidence="1">
    <location>
        <begin position="198"/>
        <end position="211"/>
    </location>
</feature>
<dbReference type="AlphaFoldDB" id="A0A9N9B7X0"/>
<dbReference type="OrthoDB" id="2439074at2759"/>
<dbReference type="Proteomes" id="UP000789396">
    <property type="component" value="Unassembled WGS sequence"/>
</dbReference>
<sequence>STYFDAGCYQYNSSTNSRNVHMKLRIFYPTNAPRFSYLRVNHSVKIGRTFIVSGFVRRITPDFIIVELTDLDFISTNANTIKNVQVSASSVASNNRSDIDLIAEDVNSTTSRAPKRSCVITSRSSKQSTSSSSVTNNSTTPFPTSITPVNINPETVQIQKGKNKLSNLALNCLETIVEDNIQDERVCPEDVSGDDDLEYLREQDVEEEQIKKRSKRTPRKTKK</sequence>
<reference evidence="2" key="1">
    <citation type="submission" date="2021-06" db="EMBL/GenBank/DDBJ databases">
        <authorList>
            <person name="Kallberg Y."/>
            <person name="Tangrot J."/>
            <person name="Rosling A."/>
        </authorList>
    </citation>
    <scope>NUCLEOTIDE SEQUENCE</scope>
    <source>
        <strain evidence="2">IN212</strain>
    </source>
</reference>
<organism evidence="2 3">
    <name type="scientific">Racocetra fulgida</name>
    <dbReference type="NCBI Taxonomy" id="60492"/>
    <lineage>
        <taxon>Eukaryota</taxon>
        <taxon>Fungi</taxon>
        <taxon>Fungi incertae sedis</taxon>
        <taxon>Mucoromycota</taxon>
        <taxon>Glomeromycotina</taxon>
        <taxon>Glomeromycetes</taxon>
        <taxon>Diversisporales</taxon>
        <taxon>Gigasporaceae</taxon>
        <taxon>Racocetra</taxon>
    </lineage>
</organism>
<dbReference type="EMBL" id="CAJVPZ010004947">
    <property type="protein sequence ID" value="CAG8553919.1"/>
    <property type="molecule type" value="Genomic_DNA"/>
</dbReference>
<feature type="region of interest" description="Disordered" evidence="1">
    <location>
        <begin position="187"/>
        <end position="223"/>
    </location>
</feature>
<feature type="compositionally biased region" description="Basic residues" evidence="1">
    <location>
        <begin position="212"/>
        <end position="223"/>
    </location>
</feature>
<name>A0A9N9B7X0_9GLOM</name>
<keyword evidence="3" id="KW-1185">Reference proteome</keyword>
<evidence type="ECO:0000313" key="2">
    <source>
        <dbReference type="EMBL" id="CAG8553919.1"/>
    </source>
</evidence>